<accession>A0AAE3JB22</accession>
<evidence type="ECO:0000313" key="3">
    <source>
        <dbReference type="Proteomes" id="UP001198242"/>
    </source>
</evidence>
<dbReference type="Gene3D" id="1.10.10.650">
    <property type="entry name" value="RuvA domain 2-like"/>
    <property type="match status" value="1"/>
</dbReference>
<dbReference type="FunFam" id="3.30.420.140:FF:000001">
    <property type="entry name" value="RNA-binding transcriptional accessory protein"/>
    <property type="match status" value="1"/>
</dbReference>
<dbReference type="RefSeq" id="WP_308456909.1">
    <property type="nucleotide sequence ID" value="NZ_JAJEQM010000016.1"/>
</dbReference>
<dbReference type="SMART" id="SM00316">
    <property type="entry name" value="S1"/>
    <property type="match status" value="1"/>
</dbReference>
<dbReference type="Pfam" id="PF12836">
    <property type="entry name" value="HHH_3"/>
    <property type="match status" value="1"/>
</dbReference>
<dbReference type="Gene3D" id="1.10.150.310">
    <property type="entry name" value="Tex RuvX-like domain-like"/>
    <property type="match status" value="1"/>
</dbReference>
<dbReference type="InterPro" id="IPR003029">
    <property type="entry name" value="S1_domain"/>
</dbReference>
<dbReference type="GO" id="GO:0005737">
    <property type="term" value="C:cytoplasm"/>
    <property type="evidence" value="ECO:0007669"/>
    <property type="project" value="UniProtKB-ARBA"/>
</dbReference>
<dbReference type="InterPro" id="IPR012337">
    <property type="entry name" value="RNaseH-like_sf"/>
</dbReference>
<evidence type="ECO:0000313" key="2">
    <source>
        <dbReference type="EMBL" id="MCC2211330.1"/>
    </source>
</evidence>
<dbReference type="SUPFAM" id="SSF50249">
    <property type="entry name" value="Nucleic acid-binding proteins"/>
    <property type="match status" value="1"/>
</dbReference>
<dbReference type="GO" id="GO:0003735">
    <property type="term" value="F:structural constituent of ribosome"/>
    <property type="evidence" value="ECO:0007669"/>
    <property type="project" value="TreeGrafter"/>
</dbReference>
<dbReference type="PANTHER" id="PTHR10724">
    <property type="entry name" value="30S RIBOSOMAL PROTEIN S1"/>
    <property type="match status" value="1"/>
</dbReference>
<dbReference type="AlphaFoldDB" id="A0AAE3JB22"/>
<dbReference type="InterPro" id="IPR023323">
    <property type="entry name" value="Tex-like_dom_sf"/>
</dbReference>
<dbReference type="Gene3D" id="3.30.420.140">
    <property type="entry name" value="YqgF/RNase H-like domain"/>
    <property type="match status" value="1"/>
</dbReference>
<dbReference type="Pfam" id="PF17674">
    <property type="entry name" value="HHH_9"/>
    <property type="match status" value="1"/>
</dbReference>
<dbReference type="Pfam" id="PF00575">
    <property type="entry name" value="S1"/>
    <property type="match status" value="1"/>
</dbReference>
<keyword evidence="3" id="KW-1185">Reference proteome</keyword>
<dbReference type="SMART" id="SM00732">
    <property type="entry name" value="YqgFc"/>
    <property type="match status" value="1"/>
</dbReference>
<feature type="domain" description="S1 motif" evidence="1">
    <location>
        <begin position="649"/>
        <end position="718"/>
    </location>
</feature>
<dbReference type="Proteomes" id="UP001198242">
    <property type="component" value="Unassembled WGS sequence"/>
</dbReference>
<dbReference type="FunFam" id="1.10.150.310:FF:000001">
    <property type="entry name" value="RNA-binding transcriptional accessory protein"/>
    <property type="match status" value="1"/>
</dbReference>
<dbReference type="Pfam" id="PF16921">
    <property type="entry name" value="Tex_YqgF"/>
    <property type="match status" value="1"/>
</dbReference>
<dbReference type="GO" id="GO:0006139">
    <property type="term" value="P:nucleobase-containing compound metabolic process"/>
    <property type="evidence" value="ECO:0007669"/>
    <property type="project" value="InterPro"/>
</dbReference>
<dbReference type="InterPro" id="IPR044146">
    <property type="entry name" value="S1_Tex"/>
</dbReference>
<dbReference type="PROSITE" id="PS50126">
    <property type="entry name" value="S1"/>
    <property type="match status" value="1"/>
</dbReference>
<dbReference type="InterPro" id="IPR041692">
    <property type="entry name" value="HHH_9"/>
</dbReference>
<dbReference type="InterPro" id="IPR006641">
    <property type="entry name" value="YqgF/RNaseH-like_dom"/>
</dbReference>
<dbReference type="GO" id="GO:0006412">
    <property type="term" value="P:translation"/>
    <property type="evidence" value="ECO:0007669"/>
    <property type="project" value="TreeGrafter"/>
</dbReference>
<dbReference type="GO" id="GO:0003729">
    <property type="term" value="F:mRNA binding"/>
    <property type="evidence" value="ECO:0007669"/>
    <property type="project" value="UniProtKB-ARBA"/>
</dbReference>
<dbReference type="FunFam" id="2.40.50.140:FF:000051">
    <property type="entry name" value="RNA-binding transcriptional accessory protein"/>
    <property type="match status" value="1"/>
</dbReference>
<dbReference type="Pfam" id="PF22706">
    <property type="entry name" value="Tex_central_region"/>
    <property type="match status" value="1"/>
</dbReference>
<evidence type="ECO:0000259" key="1">
    <source>
        <dbReference type="PROSITE" id="PS50126"/>
    </source>
</evidence>
<dbReference type="CDD" id="cd05685">
    <property type="entry name" value="S1_Tex"/>
    <property type="match status" value="1"/>
</dbReference>
<dbReference type="InterPro" id="IPR018974">
    <property type="entry name" value="Tex-like_N"/>
</dbReference>
<dbReference type="InterPro" id="IPR012340">
    <property type="entry name" value="NA-bd_OB-fold"/>
</dbReference>
<dbReference type="InterPro" id="IPR037027">
    <property type="entry name" value="YqgF/RNaseH-like_dom_sf"/>
</dbReference>
<dbReference type="PANTHER" id="PTHR10724:SF10">
    <property type="entry name" value="S1 RNA-BINDING DOMAIN-CONTAINING PROTEIN 1"/>
    <property type="match status" value="1"/>
</dbReference>
<proteinExistence type="predicted"/>
<dbReference type="SUPFAM" id="SSF158832">
    <property type="entry name" value="Tex N-terminal region-like"/>
    <property type="match status" value="1"/>
</dbReference>
<dbReference type="SUPFAM" id="SSF53098">
    <property type="entry name" value="Ribonuclease H-like"/>
    <property type="match status" value="1"/>
</dbReference>
<dbReference type="FunFam" id="1.10.10.650:FF:000001">
    <property type="entry name" value="S1 RNA-binding domain 1"/>
    <property type="match status" value="1"/>
</dbReference>
<dbReference type="InterPro" id="IPR032639">
    <property type="entry name" value="Tex_YqgF"/>
</dbReference>
<dbReference type="EMBL" id="JAJEQM010000016">
    <property type="protein sequence ID" value="MCC2211330.1"/>
    <property type="molecule type" value="Genomic_DNA"/>
</dbReference>
<comment type="caution">
    <text evidence="2">The sequence shown here is derived from an EMBL/GenBank/DDBJ whole genome shotgun (WGS) entry which is preliminary data.</text>
</comment>
<dbReference type="Gene3D" id="2.40.50.140">
    <property type="entry name" value="Nucleic acid-binding proteins"/>
    <property type="match status" value="1"/>
</dbReference>
<organism evidence="2 3">
    <name type="scientific">Hominilimicola fabiformis</name>
    <dbReference type="NCBI Taxonomy" id="2885356"/>
    <lineage>
        <taxon>Bacteria</taxon>
        <taxon>Bacillati</taxon>
        <taxon>Bacillota</taxon>
        <taxon>Clostridia</taxon>
        <taxon>Eubacteriales</taxon>
        <taxon>Oscillospiraceae</taxon>
        <taxon>Hominilimicola</taxon>
    </lineage>
</organism>
<dbReference type="InterPro" id="IPR010994">
    <property type="entry name" value="RuvA_2-like"/>
</dbReference>
<protein>
    <submittedName>
        <fullName evidence="2">RNA-binding transcriptional accessory protein</fullName>
    </submittedName>
</protein>
<dbReference type="InterPro" id="IPR023319">
    <property type="entry name" value="Tex-like_HTH_dom_sf"/>
</dbReference>
<dbReference type="Gene3D" id="1.10.3500.10">
    <property type="entry name" value="Tex N-terminal region-like"/>
    <property type="match status" value="1"/>
</dbReference>
<dbReference type="Pfam" id="PF09371">
    <property type="entry name" value="Tex_N"/>
    <property type="match status" value="1"/>
</dbReference>
<dbReference type="InterPro" id="IPR050437">
    <property type="entry name" value="Ribos_protein_bS1-like"/>
</dbReference>
<sequence>MEKSEEKIINQLTSEFNLRPEQVTNTVKLIDDGNTIPFIARYRKEATGSLSDEILRDFYDRLSYLRNLEDKKEEILRLIDEQENLTVEIAKSIENAVTLSELEDIYRPFRPKRRTRATIAKEKGLAPLAEIILAQNPNDNIESISLDFIDAEKDVESSEDAMAGAMDIIAEEISDNPEYRKDIRQKTIDFGLLVSKASTEDDSVYRLYYDFAEPIKKLANHRLLAINRGEKEGFLSVKIDIDEEKITNYLFRRLTPKHESPSTKYVKLAAEDSYKRLIAPSISTEIRNMLTENAEEASIKVFNQNLSGLLLQPPIKDKIVMGFDPGYRTGCKVAVVDETGKVLDTNVVYCTLPNHDKDKAKKILTDMILGNNVNLISIGNGTASKESEIFISDLLKEIDREVFYIMTNEAGASVYSASKLATEEFPQYDVALRSAVSIARRVQDPLAELVKIDPKSIGVGQYQHDMNQKRLGEALGGVVENCVNSVGVDLNTASPSLLAYVAGINKTVSKNIITYREENGKFNTRKELLKVPKLGAKAFEQCAGFLRITDGDNVLDNTSVHPESYKAAAQLLKHMGYTEQDVQDGTVADLKQRLSKENTHKLAGELGIGEITLKDIADSIIKKGRDPREELPQPVLRSDILSMEDLKPDMVLTGTVRNVIDFGAFVDIGVHQDGLVHISQICDRYIKHPTDVLSVGDVVKVRVLEVDVPKKRISLTMKEV</sequence>
<reference evidence="2 3" key="1">
    <citation type="submission" date="2021-10" db="EMBL/GenBank/DDBJ databases">
        <title>Anaerobic single-cell dispensing facilitates the cultivation of human gut bacteria.</title>
        <authorList>
            <person name="Afrizal A."/>
        </authorList>
    </citation>
    <scope>NUCLEOTIDE SEQUENCE [LARGE SCALE GENOMIC DNA]</scope>
    <source>
        <strain evidence="2 3">CLA-AA-H232</strain>
    </source>
</reference>
<name>A0AAE3JB22_9FIRM</name>
<gene>
    <name evidence="2" type="ORF">LKE05_11085</name>
</gene>
<dbReference type="InterPro" id="IPR055179">
    <property type="entry name" value="Tex-like_central_region"/>
</dbReference>
<dbReference type="SUPFAM" id="SSF47781">
    <property type="entry name" value="RuvA domain 2-like"/>
    <property type="match status" value="2"/>
</dbReference>